<feature type="coiled-coil region" evidence="1">
    <location>
        <begin position="739"/>
        <end position="800"/>
    </location>
</feature>
<evidence type="ECO:0000259" key="2">
    <source>
        <dbReference type="PROSITE" id="PS51192"/>
    </source>
</evidence>
<dbReference type="Proteomes" id="UP000266389">
    <property type="component" value="Unassembled WGS sequence"/>
</dbReference>
<feature type="domain" description="Helicase ATP-binding" evidence="2">
    <location>
        <begin position="116"/>
        <end position="285"/>
    </location>
</feature>
<dbReference type="SUPFAM" id="SSF52540">
    <property type="entry name" value="P-loop containing nucleoside triphosphate hydrolases"/>
    <property type="match status" value="2"/>
</dbReference>
<dbReference type="AlphaFoldDB" id="A0A395LX32"/>
<name>A0A395LX32_9BACT</name>
<keyword evidence="3" id="KW-0255">Endonuclease</keyword>
<organism evidence="3 4">
    <name type="scientific">Candidatus Thermochlorobacter aerophilus</name>
    <dbReference type="NCBI Taxonomy" id="1868324"/>
    <lineage>
        <taxon>Bacteria</taxon>
        <taxon>Pseudomonadati</taxon>
        <taxon>Chlorobiota</taxon>
        <taxon>Chlorobiia</taxon>
        <taxon>Chlorobiales</taxon>
        <taxon>Candidatus Thermochlorobacteriaceae</taxon>
        <taxon>Candidatus Thermochlorobacter</taxon>
    </lineage>
</organism>
<dbReference type="InterPro" id="IPR014001">
    <property type="entry name" value="Helicase_ATP-bd"/>
</dbReference>
<protein>
    <submittedName>
        <fullName evidence="3">Restriction endonuclease subunit R</fullName>
    </submittedName>
</protein>
<comment type="caution">
    <text evidence="3">The sequence shown here is derived from an EMBL/GenBank/DDBJ whole genome shotgun (WGS) entry which is preliminary data.</text>
</comment>
<keyword evidence="1" id="KW-0175">Coiled coil</keyword>
<dbReference type="InterPro" id="IPR027417">
    <property type="entry name" value="P-loop_NTPase"/>
</dbReference>
<evidence type="ECO:0000313" key="3">
    <source>
        <dbReference type="EMBL" id="RFM23160.1"/>
    </source>
</evidence>
<evidence type="ECO:0000313" key="4">
    <source>
        <dbReference type="Proteomes" id="UP000266389"/>
    </source>
</evidence>
<dbReference type="GO" id="GO:0003677">
    <property type="term" value="F:DNA binding"/>
    <property type="evidence" value="ECO:0007669"/>
    <property type="project" value="InterPro"/>
</dbReference>
<keyword evidence="3" id="KW-0378">Hydrolase</keyword>
<gene>
    <name evidence="3" type="ORF">D0433_12365</name>
</gene>
<keyword evidence="3" id="KW-0540">Nuclease</keyword>
<sequence>MNLHLQEIVEHFSLSNLPADWLGVGFAKFSEGKTLFEYQQKALEHALKALYLYFEVCRGNKSEFYRHYRNNGLIEDLSYNLNSGKAKEYLLDYEEEFKINNGKVSFEHFINRMSFWMATGSGKTLVIVKMIELLGYLMENQKIPKKDILFLTHRDDLIEQFKRHVEMFNRAGASIHINLVELREYESHKNNLVLSFGKSVDVYFYRSDLIADEQKEKIVSYKNYDNGGNWYVILDEAHKGDREESKRQMFYSILSRNGFMFNFSATFTDERDYATCAFNFNLARFIESGYGKHIYVSKESVKALEEKRKEIESEKQKILLKLFILQSAINKQCEAIKKQNSALYHKPLLLALVNSVNTEDSDLELFFKEIEKIALGNLDNGLFEVAREEIIKELSAEAAKYEFEEKSVDKKVISIIEGLKVGEMLRYVFNAETAGRIEVLKIPSNKQELMFKLKTSEKPFALMKIGDISEWIKNKLTGYEINERFENESYFKSINEREDVNILMGSRSFYEGWDSNRPNMILFIDIGKGSDSKKFVLQSIGRGVRIEPIPNKRKRAVFLYNNCEIEPTLYEAIKDNIDALETLFVYGTKAENLREVISTLKQEKQEVWLGDLFEVNPNVKDKLLLVPVYRETNQLLAEEQEVVKYQIHPEDCEVVKSYLNFIGDKVAVCKFECDVKVLQKVKEALNGNKEAFFLESNEVLRIQNPEFLLRNIFRHFSQRVKKFDKLKALEDEIIHFKRISISEDKLNSLRDKIERVKESQYKDKKIADLKEKQKKGEIDIDEYTKQIQEIENQSKKKDEVIYSVNEKLTIRYLANHYYIPILLTESERVSFIQHIIRNKSEVDFINELEQYLSKDDNVFKQFDWWYFSKIDEALDEIYIPYYNPKTNRMDRFKPDFIFWLCKGKKYMILFVDPKGTEYADGYRKIDGYLRIFERNQAVREFLHGELRVTVGLLLKGKIESVLENYKKYWFDSFTEFSEKIAQFSTNVLSST</sequence>
<dbReference type="Gene3D" id="3.40.50.300">
    <property type="entry name" value="P-loop containing nucleotide triphosphate hydrolases"/>
    <property type="match status" value="1"/>
</dbReference>
<dbReference type="SMART" id="SM00487">
    <property type="entry name" value="DEXDc"/>
    <property type="match status" value="1"/>
</dbReference>
<evidence type="ECO:0000256" key="1">
    <source>
        <dbReference type="SAM" id="Coils"/>
    </source>
</evidence>
<reference evidence="3 4" key="1">
    <citation type="journal article" date="2011" name="ISME J.">
        <title>Community ecology of hot spring cyanobacterial mats: predominant populations and their functional potential.</title>
        <authorList>
            <person name="Klatt C.G."/>
            <person name="Wood J.M."/>
            <person name="Rusch D.B."/>
            <person name="Bateson M.M."/>
            <person name="Hamamura N."/>
            <person name="Heidelberg J.F."/>
            <person name="Grossman A.R."/>
            <person name="Bhaya D."/>
            <person name="Cohan F.M."/>
            <person name="Kuhl M."/>
            <person name="Bryant D.A."/>
            <person name="Ward D.M."/>
        </authorList>
    </citation>
    <scope>NUCLEOTIDE SEQUENCE [LARGE SCALE GENOMIC DNA]</scope>
    <source>
        <strain evidence="3">OS</strain>
    </source>
</reference>
<dbReference type="GO" id="GO:0005524">
    <property type="term" value="F:ATP binding"/>
    <property type="evidence" value="ECO:0007669"/>
    <property type="project" value="InterPro"/>
</dbReference>
<proteinExistence type="predicted"/>
<dbReference type="InterPro" id="IPR006935">
    <property type="entry name" value="Helicase/UvrB_N"/>
</dbReference>
<dbReference type="PROSITE" id="PS51192">
    <property type="entry name" value="HELICASE_ATP_BIND_1"/>
    <property type="match status" value="1"/>
</dbReference>
<dbReference type="EMBL" id="PHFL01000069">
    <property type="protein sequence ID" value="RFM23160.1"/>
    <property type="molecule type" value="Genomic_DNA"/>
</dbReference>
<dbReference type="GO" id="GO:0016787">
    <property type="term" value="F:hydrolase activity"/>
    <property type="evidence" value="ECO:0007669"/>
    <property type="project" value="InterPro"/>
</dbReference>
<dbReference type="GO" id="GO:0004519">
    <property type="term" value="F:endonuclease activity"/>
    <property type="evidence" value="ECO:0007669"/>
    <property type="project" value="UniProtKB-KW"/>
</dbReference>
<dbReference type="Pfam" id="PF04851">
    <property type="entry name" value="ResIII"/>
    <property type="match status" value="1"/>
</dbReference>
<accession>A0A395LX32</accession>